<dbReference type="InterPro" id="IPR027417">
    <property type="entry name" value="P-loop_NTPase"/>
</dbReference>
<gene>
    <name evidence="3" type="ORF">TSUD_333630</name>
</gene>
<name>A0A2Z6NAI7_TRISU</name>
<dbReference type="EMBL" id="DF973520">
    <property type="protein sequence ID" value="GAU33240.1"/>
    <property type="molecule type" value="Genomic_DNA"/>
</dbReference>
<protein>
    <recommendedName>
        <fullName evidence="2">Argonaute linker 1 domain-containing protein</fullName>
    </recommendedName>
</protein>
<proteinExistence type="predicted"/>
<evidence type="ECO:0000313" key="3">
    <source>
        <dbReference type="EMBL" id="GAU33240.1"/>
    </source>
</evidence>
<organism evidence="3 4">
    <name type="scientific">Trifolium subterraneum</name>
    <name type="common">Subterranean clover</name>
    <dbReference type="NCBI Taxonomy" id="3900"/>
    <lineage>
        <taxon>Eukaryota</taxon>
        <taxon>Viridiplantae</taxon>
        <taxon>Streptophyta</taxon>
        <taxon>Embryophyta</taxon>
        <taxon>Tracheophyta</taxon>
        <taxon>Spermatophyta</taxon>
        <taxon>Magnoliopsida</taxon>
        <taxon>eudicotyledons</taxon>
        <taxon>Gunneridae</taxon>
        <taxon>Pentapetalae</taxon>
        <taxon>rosids</taxon>
        <taxon>fabids</taxon>
        <taxon>Fabales</taxon>
        <taxon>Fabaceae</taxon>
        <taxon>Papilionoideae</taxon>
        <taxon>50 kb inversion clade</taxon>
        <taxon>NPAAA clade</taxon>
        <taxon>Hologalegina</taxon>
        <taxon>IRL clade</taxon>
        <taxon>Trifolieae</taxon>
        <taxon>Trifolium</taxon>
    </lineage>
</organism>
<keyword evidence="4" id="KW-1185">Reference proteome</keyword>
<dbReference type="SMART" id="SM01163">
    <property type="entry name" value="DUF1785"/>
    <property type="match status" value="1"/>
</dbReference>
<dbReference type="SUPFAM" id="SSF101690">
    <property type="entry name" value="PAZ domain"/>
    <property type="match status" value="1"/>
</dbReference>
<dbReference type="Proteomes" id="UP000242715">
    <property type="component" value="Unassembled WGS sequence"/>
</dbReference>
<dbReference type="PANTHER" id="PTHR22891">
    <property type="entry name" value="EUKARYOTIC TRANSLATION INITIATION FACTOR 2C"/>
    <property type="match status" value="1"/>
</dbReference>
<evidence type="ECO:0000256" key="1">
    <source>
        <dbReference type="SAM" id="MobiDB-lite"/>
    </source>
</evidence>
<evidence type="ECO:0000313" key="4">
    <source>
        <dbReference type="Proteomes" id="UP000242715"/>
    </source>
</evidence>
<dbReference type="Pfam" id="PF08699">
    <property type="entry name" value="ArgoL1"/>
    <property type="match status" value="1"/>
</dbReference>
<accession>A0A2Z6NAI7</accession>
<feature type="region of interest" description="Disordered" evidence="1">
    <location>
        <begin position="230"/>
        <end position="251"/>
    </location>
</feature>
<reference evidence="4" key="1">
    <citation type="journal article" date="2017" name="Front. Plant Sci.">
        <title>Climate Clever Clovers: New Paradigm to Reduce the Environmental Footprint of Ruminants by Breeding Low Methanogenic Forages Utilizing Haplotype Variation.</title>
        <authorList>
            <person name="Kaur P."/>
            <person name="Appels R."/>
            <person name="Bayer P.E."/>
            <person name="Keeble-Gagnere G."/>
            <person name="Wang J."/>
            <person name="Hirakawa H."/>
            <person name="Shirasawa K."/>
            <person name="Vercoe P."/>
            <person name="Stefanova K."/>
            <person name="Durmic Z."/>
            <person name="Nichols P."/>
            <person name="Revell C."/>
            <person name="Isobe S.N."/>
            <person name="Edwards D."/>
            <person name="Erskine W."/>
        </authorList>
    </citation>
    <scope>NUCLEOTIDE SEQUENCE [LARGE SCALE GENOMIC DNA]</scope>
    <source>
        <strain evidence="4">cv. Daliak</strain>
    </source>
</reference>
<dbReference type="OrthoDB" id="6362633at2759"/>
<feature type="compositionally biased region" description="Polar residues" evidence="1">
    <location>
        <begin position="230"/>
        <end position="243"/>
    </location>
</feature>
<dbReference type="Pfam" id="PF16486">
    <property type="entry name" value="ArgoN"/>
    <property type="match status" value="1"/>
</dbReference>
<dbReference type="Gene3D" id="2.170.260.10">
    <property type="entry name" value="paz domain"/>
    <property type="match status" value="1"/>
</dbReference>
<dbReference type="SUPFAM" id="SSF52540">
    <property type="entry name" value="P-loop containing nucleoside triphosphate hydrolases"/>
    <property type="match status" value="2"/>
</dbReference>
<dbReference type="InterPro" id="IPR014811">
    <property type="entry name" value="ArgoL1"/>
</dbReference>
<sequence length="555" mass="61623">MELTFAAVPSFPITKSETSDRNSCSFSFVRHNKFVQLSFSSTCFRHSNKNPLFKVLSAERDHVQVVEGSCVDEIYDALVRRILPPASVSLNPNYKFFVGLAGPPGAGKSTIAHEVANRINKLWPEKASSFDSQVRPPDVAIVIPMDGFHLYRSELDAMKYNVALYYEDGRPVEGKGAGRKILDRVQETYNSELNGKDISYDGEKTVFTIGSLAQNKHEFKVVLEDVASNKNNGNCSPEGNGSPNEADRKRIKKSYRPKRVLDIILRQHAAKPGCLLVRQNFFHNAPKNFTDVGGGVLGCRGLHSSFRTTQSGLSLNIVVATTMIVHPGPYSAELPCINVGKPKRPTYVPIELCSLRSTTAISVAAPICYAHLAAFQRSTTAISVVAPICYAHLVAFQNPEEAHARRGAPWTFNPMRLLTCLKNLRVHGSVYAPSFDHGVGDPVEDDIFVSLQFVDIDIDKAMWRVLKRHISTGKPRDIAKQRVENNDRLNAELIMKSKKNADIIINILINFALVTKPTTRHQNTTRMKDEDEAGREQVRRASLASVLALLHGSWC</sequence>
<feature type="domain" description="Argonaute linker 1" evidence="2">
    <location>
        <begin position="275"/>
        <end position="327"/>
    </location>
</feature>
<evidence type="ECO:0000259" key="2">
    <source>
        <dbReference type="SMART" id="SM01163"/>
    </source>
</evidence>
<dbReference type="AlphaFoldDB" id="A0A2Z6NAI7"/>
<dbReference type="Gene3D" id="3.40.50.300">
    <property type="entry name" value="P-loop containing nucleotide triphosphate hydrolases"/>
    <property type="match status" value="3"/>
</dbReference>
<dbReference type="InterPro" id="IPR036085">
    <property type="entry name" value="PAZ_dom_sf"/>
</dbReference>
<dbReference type="InterPro" id="IPR032474">
    <property type="entry name" value="Argonaute_N"/>
</dbReference>